<dbReference type="EMBL" id="PEZY01000004">
    <property type="protein sequence ID" value="PIS06449.1"/>
    <property type="molecule type" value="Genomic_DNA"/>
</dbReference>
<feature type="domain" description="Phosphoribosyltransferase" evidence="3">
    <location>
        <begin position="5"/>
        <end position="138"/>
    </location>
</feature>
<name>A0A2H0W532_9BACT</name>
<protein>
    <recommendedName>
        <fullName evidence="3">Phosphoribosyltransferase domain-containing protein</fullName>
    </recommendedName>
</protein>
<reference evidence="5" key="1">
    <citation type="submission" date="2017-09" db="EMBL/GenBank/DDBJ databases">
        <title>Depth-based differentiation of microbial function through sediment-hosted aquifers and enrichment of novel symbionts in the deep terrestrial subsurface.</title>
        <authorList>
            <person name="Probst A.J."/>
            <person name="Ladd B."/>
            <person name="Jarett J.K."/>
            <person name="Geller-Mcgrath D.E."/>
            <person name="Sieber C.M.K."/>
            <person name="Emerson J.B."/>
            <person name="Anantharaman K."/>
            <person name="Thomas B.C."/>
            <person name="Malmstrom R."/>
            <person name="Stieglmeier M."/>
            <person name="Klingl A."/>
            <person name="Woyke T."/>
            <person name="Ryan C.M."/>
            <person name="Banfield J.F."/>
        </authorList>
    </citation>
    <scope>NUCLEOTIDE SEQUENCE [LARGE SCALE GENOMIC DNA]</scope>
</reference>
<evidence type="ECO:0000313" key="4">
    <source>
        <dbReference type="EMBL" id="PIS06449.1"/>
    </source>
</evidence>
<accession>A0A2H0W532</accession>
<dbReference type="Gene3D" id="3.40.50.2020">
    <property type="match status" value="1"/>
</dbReference>
<dbReference type="CDD" id="cd06223">
    <property type="entry name" value="PRTases_typeI"/>
    <property type="match status" value="1"/>
</dbReference>
<evidence type="ECO:0000259" key="3">
    <source>
        <dbReference type="Pfam" id="PF00156"/>
    </source>
</evidence>
<keyword evidence="1" id="KW-0328">Glycosyltransferase</keyword>
<dbReference type="PANTHER" id="PTHR43363">
    <property type="entry name" value="HYPOXANTHINE PHOSPHORIBOSYLTRANSFERASE"/>
    <property type="match status" value="1"/>
</dbReference>
<sequence>MDKKYYTWQEFIDDSQKIKDQITEDFDCIVGITKGGIFLAGIMAQLLNNPNVYLVSYNGGGVGDKIKRLSDIHSDLKNKKILLVDDLSDKGNTLIMVKVDLEELNNQVVIATLHYKPETKLIPDYFASVENKWIVYPWEIE</sequence>
<evidence type="ECO:0000313" key="5">
    <source>
        <dbReference type="Proteomes" id="UP000229056"/>
    </source>
</evidence>
<evidence type="ECO:0000256" key="2">
    <source>
        <dbReference type="ARBA" id="ARBA00022679"/>
    </source>
</evidence>
<dbReference type="InterPro" id="IPR000836">
    <property type="entry name" value="PRTase_dom"/>
</dbReference>
<dbReference type="SUPFAM" id="SSF53271">
    <property type="entry name" value="PRTase-like"/>
    <property type="match status" value="1"/>
</dbReference>
<dbReference type="InterPro" id="IPR029057">
    <property type="entry name" value="PRTase-like"/>
</dbReference>
<proteinExistence type="predicted"/>
<evidence type="ECO:0000256" key="1">
    <source>
        <dbReference type="ARBA" id="ARBA00022676"/>
    </source>
</evidence>
<dbReference type="AlphaFoldDB" id="A0A2H0W532"/>
<dbReference type="Pfam" id="PF00156">
    <property type="entry name" value="Pribosyltran"/>
    <property type="match status" value="1"/>
</dbReference>
<gene>
    <name evidence="4" type="ORF">COT80_00710</name>
</gene>
<dbReference type="Proteomes" id="UP000229056">
    <property type="component" value="Unassembled WGS sequence"/>
</dbReference>
<keyword evidence="2" id="KW-0808">Transferase</keyword>
<organism evidence="4 5">
    <name type="scientific">Candidatus Buchananbacteria bacterium CG10_big_fil_rev_8_21_14_0_10_33_19</name>
    <dbReference type="NCBI Taxonomy" id="1974525"/>
    <lineage>
        <taxon>Bacteria</taxon>
        <taxon>Candidatus Buchananiibacteriota</taxon>
    </lineage>
</organism>
<dbReference type="PANTHER" id="PTHR43363:SF1">
    <property type="entry name" value="HYPOXANTHINE-GUANINE PHOSPHORIBOSYLTRANSFERASE"/>
    <property type="match status" value="1"/>
</dbReference>
<comment type="caution">
    <text evidence="4">The sequence shown here is derived from an EMBL/GenBank/DDBJ whole genome shotgun (WGS) entry which is preliminary data.</text>
</comment>
<dbReference type="GO" id="GO:0016757">
    <property type="term" value="F:glycosyltransferase activity"/>
    <property type="evidence" value="ECO:0007669"/>
    <property type="project" value="UniProtKB-KW"/>
</dbReference>